<evidence type="ECO:0000256" key="2">
    <source>
        <dbReference type="ARBA" id="ARBA00010447"/>
    </source>
</evidence>
<dbReference type="RefSeq" id="WP_013389087.1">
    <property type="nucleotide sequence ID" value="NC_014633.1"/>
</dbReference>
<geneLocation type="plasmid" evidence="9 10">
    <name>pILYOP01</name>
</geneLocation>
<dbReference type="GO" id="GO:0031071">
    <property type="term" value="F:cysteine desulfurase activity"/>
    <property type="evidence" value="ECO:0007669"/>
    <property type="project" value="UniProtKB-EC"/>
</dbReference>
<comment type="similarity">
    <text evidence="2">Belongs to the class-V pyridoxal-phosphate-dependent aminotransferase family. Csd subfamily.</text>
</comment>
<keyword evidence="9" id="KW-0614">Plasmid</keyword>
<dbReference type="PROSITE" id="PS00595">
    <property type="entry name" value="AA_TRANSFER_CLASS_5"/>
    <property type="match status" value="1"/>
</dbReference>
<keyword evidence="5" id="KW-0663">Pyridoxal phosphate</keyword>
<evidence type="ECO:0000313" key="10">
    <source>
        <dbReference type="Proteomes" id="UP000006875"/>
    </source>
</evidence>
<dbReference type="KEGG" id="ipo:Ilyop_2674"/>
<keyword evidence="10" id="KW-1185">Reference proteome</keyword>
<dbReference type="InterPro" id="IPR015424">
    <property type="entry name" value="PyrdxlP-dep_Trfase"/>
</dbReference>
<dbReference type="GO" id="GO:0006534">
    <property type="term" value="P:cysteine metabolic process"/>
    <property type="evidence" value="ECO:0007669"/>
    <property type="project" value="InterPro"/>
</dbReference>
<dbReference type="AlphaFoldDB" id="E3HCN5"/>
<comment type="cofactor">
    <cofactor evidence="1 7">
        <name>pyridoxal 5'-phosphate</name>
        <dbReference type="ChEBI" id="CHEBI:597326"/>
    </cofactor>
</comment>
<dbReference type="Pfam" id="PF00266">
    <property type="entry name" value="Aminotran_5"/>
    <property type="match status" value="1"/>
</dbReference>
<dbReference type="InterPro" id="IPR015421">
    <property type="entry name" value="PyrdxlP-dep_Trfase_major"/>
</dbReference>
<dbReference type="PANTHER" id="PTHR43586">
    <property type="entry name" value="CYSTEINE DESULFURASE"/>
    <property type="match status" value="1"/>
</dbReference>
<dbReference type="OrthoDB" id="9804366at2"/>
<dbReference type="HOGENOM" id="CLU_003433_2_4_0"/>
<evidence type="ECO:0000256" key="1">
    <source>
        <dbReference type="ARBA" id="ARBA00001933"/>
    </source>
</evidence>
<evidence type="ECO:0000256" key="7">
    <source>
        <dbReference type="RuleBase" id="RU004504"/>
    </source>
</evidence>
<dbReference type="Proteomes" id="UP000006875">
    <property type="component" value="Plasmid pILYOP01"/>
</dbReference>
<dbReference type="InterPro" id="IPR015422">
    <property type="entry name" value="PyrdxlP-dep_Trfase_small"/>
</dbReference>
<protein>
    <recommendedName>
        <fullName evidence="3">cysteine desulfurase</fullName>
        <ecNumber evidence="3">2.8.1.7</ecNumber>
    </recommendedName>
</protein>
<dbReference type="CDD" id="cd06453">
    <property type="entry name" value="SufS_like"/>
    <property type="match status" value="1"/>
</dbReference>
<dbReference type="Gene3D" id="3.40.640.10">
    <property type="entry name" value="Type I PLP-dependent aspartate aminotransferase-like (Major domain)"/>
    <property type="match status" value="1"/>
</dbReference>
<dbReference type="PIRSF" id="PIRSF005572">
    <property type="entry name" value="NifS"/>
    <property type="match status" value="1"/>
</dbReference>
<evidence type="ECO:0000256" key="6">
    <source>
        <dbReference type="ARBA" id="ARBA00050776"/>
    </source>
</evidence>
<dbReference type="PANTHER" id="PTHR43586:SF4">
    <property type="entry name" value="ISOPENICILLIN N EPIMERASE"/>
    <property type="match status" value="1"/>
</dbReference>
<feature type="domain" description="Aminotransferase class V" evidence="8">
    <location>
        <begin position="3"/>
        <end position="367"/>
    </location>
</feature>
<proteinExistence type="inferred from homology"/>
<evidence type="ECO:0000256" key="5">
    <source>
        <dbReference type="ARBA" id="ARBA00022898"/>
    </source>
</evidence>
<dbReference type="NCBIfam" id="TIGR01977">
    <property type="entry name" value="am_tr_V_EF2568"/>
    <property type="match status" value="1"/>
</dbReference>
<gene>
    <name evidence="9" type="ordered locus">Ilyop_2674</name>
</gene>
<dbReference type="EC" id="2.8.1.7" evidence="3"/>
<evidence type="ECO:0000256" key="3">
    <source>
        <dbReference type="ARBA" id="ARBA00012239"/>
    </source>
</evidence>
<comment type="catalytic activity">
    <reaction evidence="6">
        <text>(sulfur carrier)-H + L-cysteine = (sulfur carrier)-SH + L-alanine</text>
        <dbReference type="Rhea" id="RHEA:43892"/>
        <dbReference type="Rhea" id="RHEA-COMP:14737"/>
        <dbReference type="Rhea" id="RHEA-COMP:14739"/>
        <dbReference type="ChEBI" id="CHEBI:29917"/>
        <dbReference type="ChEBI" id="CHEBI:35235"/>
        <dbReference type="ChEBI" id="CHEBI:57972"/>
        <dbReference type="ChEBI" id="CHEBI:64428"/>
        <dbReference type="EC" id="2.8.1.7"/>
    </reaction>
</comment>
<name>E3HCN5_ILYPC</name>
<dbReference type="GO" id="GO:0030170">
    <property type="term" value="F:pyridoxal phosphate binding"/>
    <property type="evidence" value="ECO:0007669"/>
    <property type="project" value="InterPro"/>
</dbReference>
<evidence type="ECO:0000256" key="4">
    <source>
        <dbReference type="ARBA" id="ARBA00022679"/>
    </source>
</evidence>
<dbReference type="InterPro" id="IPR020578">
    <property type="entry name" value="Aminotrans_V_PyrdxlP_BS"/>
</dbReference>
<keyword evidence="4" id="KW-0808">Transferase</keyword>
<organism evidence="9 10">
    <name type="scientific">Ilyobacter polytropus (strain ATCC 51220 / DSM 2926 / LMG 16218 / CuHBu1)</name>
    <dbReference type="NCBI Taxonomy" id="572544"/>
    <lineage>
        <taxon>Bacteria</taxon>
        <taxon>Fusobacteriati</taxon>
        <taxon>Fusobacteriota</taxon>
        <taxon>Fusobacteriia</taxon>
        <taxon>Fusobacteriales</taxon>
        <taxon>Fusobacteriaceae</taxon>
        <taxon>Ilyobacter</taxon>
    </lineage>
</organism>
<dbReference type="InterPro" id="IPR000192">
    <property type="entry name" value="Aminotrans_V_dom"/>
</dbReference>
<dbReference type="EMBL" id="CP002282">
    <property type="protein sequence ID" value="ADO84430.1"/>
    <property type="molecule type" value="Genomic_DNA"/>
</dbReference>
<evidence type="ECO:0000313" key="9">
    <source>
        <dbReference type="EMBL" id="ADO84430.1"/>
    </source>
</evidence>
<dbReference type="InterPro" id="IPR016454">
    <property type="entry name" value="Cysteine_dSase"/>
</dbReference>
<reference evidence="9 10" key="1">
    <citation type="journal article" date="2010" name="Stand. Genomic Sci.">
        <title>Complete genome sequence of Ilyobacter polytropus type strain (CuHbu1).</title>
        <authorList>
            <person name="Sikorski J."/>
            <person name="Chertkov O."/>
            <person name="Lapidus A."/>
            <person name="Nolan M."/>
            <person name="Lucas S."/>
            <person name="Del Rio T.G."/>
            <person name="Tice H."/>
            <person name="Cheng J.F."/>
            <person name="Tapia R."/>
            <person name="Han C."/>
            <person name="Goodwin L."/>
            <person name="Pitluck S."/>
            <person name="Liolios K."/>
            <person name="Ivanova N."/>
            <person name="Mavromatis K."/>
            <person name="Mikhailova N."/>
            <person name="Pati A."/>
            <person name="Chen A."/>
            <person name="Palaniappan K."/>
            <person name="Land M."/>
            <person name="Hauser L."/>
            <person name="Chang Y.J."/>
            <person name="Jeffries C.D."/>
            <person name="Brambilla E."/>
            <person name="Yasawong M."/>
            <person name="Rohde M."/>
            <person name="Pukall R."/>
            <person name="Spring S."/>
            <person name="Goker M."/>
            <person name="Woyke T."/>
            <person name="Bristow J."/>
            <person name="Eisen J.A."/>
            <person name="Markowitz V."/>
            <person name="Hugenholtz P."/>
            <person name="Kyrpides N.C."/>
            <person name="Klenk H.P."/>
        </authorList>
    </citation>
    <scope>NUCLEOTIDE SEQUENCE [LARGE SCALE GENOMIC DNA]</scope>
    <source>
        <strain evidence="10">ATCC 51220 / DSM 2926 / LMG 16218 / CuHBu1</strain>
        <plasmid evidence="10">pILYOP01</plasmid>
    </source>
</reference>
<evidence type="ECO:0000259" key="8">
    <source>
        <dbReference type="Pfam" id="PF00266"/>
    </source>
</evidence>
<dbReference type="Gene3D" id="3.90.1150.10">
    <property type="entry name" value="Aspartate Aminotransferase, domain 1"/>
    <property type="match status" value="1"/>
</dbReference>
<sequence>MSYFDNAATSYPKPDEVYSVLIETMRNKGGNPGRGSHRMAIEAFRAVYETRVKLAKLFNIDDPLRIAFTQNATMSLNFAIKGVLEKGDHVITTSLEHNSVLRPLFSMEEQKKIDLTIVEADYQGLISLDDIEKSIQENTKAIVITHASNLTGTIIPIEKIGEIAKKHGILLIVDASQSAGILEIDVNKMNIDILCFTGHKSLFGPQGTGGIYLRKGVEIKPLMEGGSGSHSKLKRQPQEMPDLLECGTLNAPGIAALGAGVDFILKTGMENIRKHEDEITEVFIKGVKGIEGVRVYGPETGKRTPVVALNIGDIDPAELSAILDEEYDIAVRPGMHCAPLAHKSIGTYETGAVRFSFGYFNTSKEITEAITAVKEISDFYRDK</sequence>
<accession>E3HCN5</accession>
<dbReference type="SUPFAM" id="SSF53383">
    <property type="entry name" value="PLP-dependent transferases"/>
    <property type="match status" value="1"/>
</dbReference>
<dbReference type="InterPro" id="IPR010969">
    <property type="entry name" value="Cys_dSase-rel_unknwn_funct"/>
</dbReference>
<dbReference type="InterPro" id="IPR010970">
    <property type="entry name" value="Cys_dSase_SufS"/>
</dbReference>